<feature type="region of interest" description="Disordered" evidence="5">
    <location>
        <begin position="124"/>
        <end position="161"/>
    </location>
</feature>
<name>A0A835TYA3_9PASS</name>
<feature type="compositionally biased region" description="Polar residues" evidence="5">
    <location>
        <begin position="124"/>
        <end position="139"/>
    </location>
</feature>
<dbReference type="Gene3D" id="3.40.50.300">
    <property type="entry name" value="P-loop containing nucleotide triphosphate hydrolases"/>
    <property type="match status" value="1"/>
</dbReference>
<dbReference type="GO" id="GO:0045348">
    <property type="term" value="P:positive regulation of MHC class II biosynthetic process"/>
    <property type="evidence" value="ECO:0007669"/>
    <property type="project" value="TreeGrafter"/>
</dbReference>
<dbReference type="Pfam" id="PF17776">
    <property type="entry name" value="NLRC4_HD2"/>
    <property type="match status" value="1"/>
</dbReference>
<dbReference type="GO" id="GO:0005524">
    <property type="term" value="F:ATP binding"/>
    <property type="evidence" value="ECO:0007669"/>
    <property type="project" value="UniProtKB-KW"/>
</dbReference>
<dbReference type="InterPro" id="IPR041210">
    <property type="entry name" value="NLRC5_atypical_Card"/>
</dbReference>
<dbReference type="EMBL" id="JADDUC010000033">
    <property type="protein sequence ID" value="KAG0122814.1"/>
    <property type="molecule type" value="Genomic_DNA"/>
</dbReference>
<evidence type="ECO:0000313" key="8">
    <source>
        <dbReference type="EMBL" id="KAI1235531.1"/>
    </source>
</evidence>
<dbReference type="InterPro" id="IPR041267">
    <property type="entry name" value="NLRP_HD2"/>
</dbReference>
<dbReference type="SMART" id="SM00368">
    <property type="entry name" value="LRR_RI"/>
    <property type="match status" value="15"/>
</dbReference>
<keyword evidence="1" id="KW-0433">Leucine-rich repeat</keyword>
<protein>
    <recommendedName>
        <fullName evidence="6">NACHT domain-containing protein</fullName>
    </recommendedName>
</protein>
<sequence>MSIMEEGWLDNNYCQMQSRPPFQNDDLDLPAAVARARPQLVQLLAPCAPWLLSASQRFIPEVALSSLGGIADPREKTSVLLDLLEEAGPAAWKHFAQSVCMEYDLPLDLEVLLMSSAGEGYFSQTEETGTDTRVQSSVPKGSARCRRCSSSGSDKDAKQRRLDSSVKYRHLLINSIHQRYGSRREAGAEAQEQTQPLPFNQTFVNVVIHQSKAPRLKERTEKPREELAGAPEPEECADTAMKVSDLFCSEAPSHTTKVIFLFGKPGTGKTRLMHRICQKWAEGVLPQFLFTFLFEFRQLNLLRRKLTLKELLFDMFLQPEDSPDAVFQELLDNAQQTLIIFDGLDEFAANMDVSSSSRRDPGLTSPMPISQLFADLCHGKLLPGCTVLVTSRPKRLPDFLLYTVSVLAEIWGFDHEKVEEYVSHYFRQHSFRERAIAHVKNNTKLLSMCLIPALCNIVCICLEYLLLKHQMSVELPQTMTQFYIKMFLIFLNKQQGDCASDEETQLNCNKKAILGLFDLALRGLEEKKLVFYVDDIPEDVKEFASLHGLLTVFEVKTSGSCPEVGYAFVHLSLQEFFAALCLMVSRRVDKNYLKKKFFLKSKWTSKNETKTEFMESFHIFLSGLSSRECRTFLMLLAEQDEAWVQEKQDVILQSLKKLAATHLSGPKVLELCHCTFETQNFEVAQHIGSLLNFKYEFKNFRMTTLDMSALVFVINSSQDLICLDFAGCLVDTDCLEVLAGCKNVEHLSFRSRRCGNDFAAALSKAIQGMRSLKKLELTGGSITAEGMTNLVQAASQCLQLEEINLQGNRIRDPEVKRVMDLFSKMEKLKKVDLSNNHLYLNAVLSLAKEGIQCQNVTELCARSLDLKLEGNKEHIIPTRRVKLCLSGNKLGDEGCSYLLESLPCMSISKQLNLSQNHLSVPGICSLLKSVKTCQRVMEVQVSLCHDTAVLRFREDREFASLPPREESLFSTEHEEENQTPTTSQKIRLTDCNFQASDLKNLCAVLKECGHISELDLSHNYLGDEGLLQLFQCLPKLKMLRSLKFNDNQVSLNSVFFLAQSLTTLEHIKTMSLSLGHTQVVHVTFWERVSLRDCRVGLEDVTRLCQTLAQCPQLTEIDLSGNSLSDQSIERLLSFLPSLCHLTLLSIRKNSLSPHCAVLLLNSINLCERIRVVEVRSGENAFLHLGATTRSQKTSCRLTGCAIGEGQVQELCSILEQHGWLAEVDLSHNGISQNGVLHLINAFVTSGNTTEVQVSLCSKATLIIKLASGDDPRKILRLAECNFQPEHLEKLFLLLEKCTGLTEYTIEEPWVSKERVMNLLELAVQTSGNITEITICKDKTLFQLVIRFPHCLEKTESVVSRLSLYKPEIKHSFCQRLCGKCAQLQELRWSHVELHEDETEILVRTLLPLPELKMFGLTSSNIAPTGIEYLISGLQNCQAIEELNLGCMKLSSAAIPELVLGLCEMPSLKRLVLNHNSIGNDGCSRLAEALKEMHNVEEINLSHNQIEDPGLINLAAVLLEMQNLKKLDLSGNCPSPAGGEKLMAALAHCKHIKELLLSRNDFGDRTAVTLALCLPHMTNLKILHLSENDLGEQSIHALSQGLPCFKHLRKMDLKFCGITDDASRSLSLGIRQCPSLEEIILSWNALGDGGAQELAIALPKMEKLKVLDLEKNRIGASGATKLVEELAKCPEIQFIRASWGFGLVALTSFSRSEGSINLKCCPRERSFKSLLSPEPQSPKCVAGLWIWTCGNCREKIPNTKFAAA</sequence>
<accession>A0A835TYA3</accession>
<dbReference type="SUPFAM" id="SSF52047">
    <property type="entry name" value="RNI-like"/>
    <property type="match status" value="3"/>
</dbReference>
<dbReference type="GO" id="GO:0045345">
    <property type="term" value="P:positive regulation of MHC class I biosynthetic process"/>
    <property type="evidence" value="ECO:0007669"/>
    <property type="project" value="TreeGrafter"/>
</dbReference>
<evidence type="ECO:0000313" key="7">
    <source>
        <dbReference type="EMBL" id="KAG0122814.1"/>
    </source>
</evidence>
<organism evidence="7">
    <name type="scientific">Lamprotornis superbus</name>
    <dbReference type="NCBI Taxonomy" id="245042"/>
    <lineage>
        <taxon>Eukaryota</taxon>
        <taxon>Metazoa</taxon>
        <taxon>Chordata</taxon>
        <taxon>Craniata</taxon>
        <taxon>Vertebrata</taxon>
        <taxon>Euteleostomi</taxon>
        <taxon>Archelosauria</taxon>
        <taxon>Archosauria</taxon>
        <taxon>Dinosauria</taxon>
        <taxon>Saurischia</taxon>
        <taxon>Theropoda</taxon>
        <taxon>Coelurosauria</taxon>
        <taxon>Aves</taxon>
        <taxon>Neognathae</taxon>
        <taxon>Neoaves</taxon>
        <taxon>Telluraves</taxon>
        <taxon>Australaves</taxon>
        <taxon>Passeriformes</taxon>
        <taxon>Sturnidae</taxon>
        <taxon>Lamprotornis</taxon>
    </lineage>
</organism>
<reference evidence="8 9" key="2">
    <citation type="journal article" date="2021" name="J. Hered.">
        <title>Feather Gene Expression Elucidates the Developmental Basis of Plumage Iridescence in African Starlings.</title>
        <authorList>
            <person name="Rubenstein D.R."/>
            <person name="Corvelo A."/>
            <person name="MacManes M.D."/>
            <person name="Maia R."/>
            <person name="Narzisi G."/>
            <person name="Rousaki A."/>
            <person name="Vandenabeele P."/>
            <person name="Shawkey M.D."/>
            <person name="Solomon J."/>
        </authorList>
    </citation>
    <scope>NUCLEOTIDE SEQUENCE [LARGE SCALE GENOMIC DNA]</scope>
    <source>
        <strain evidence="8">SS15</strain>
    </source>
</reference>
<dbReference type="Gene3D" id="1.10.533.20">
    <property type="match status" value="1"/>
</dbReference>
<dbReference type="PROSITE" id="PS50837">
    <property type="entry name" value="NACHT"/>
    <property type="match status" value="1"/>
</dbReference>
<comment type="caution">
    <text evidence="7">The sequence shown here is derived from an EMBL/GenBank/DDBJ whole genome shotgun (WGS) entry which is preliminary data.</text>
</comment>
<keyword evidence="4" id="KW-0067">ATP-binding</keyword>
<dbReference type="InterPro" id="IPR007111">
    <property type="entry name" value="NACHT_NTPase"/>
</dbReference>
<dbReference type="PANTHER" id="PTHR47189:SF1">
    <property type="entry name" value="MHC CLASS II TRANSACTIVATOR"/>
    <property type="match status" value="1"/>
</dbReference>
<keyword evidence="3" id="KW-0547">Nucleotide-binding</keyword>
<dbReference type="Gene3D" id="3.80.10.10">
    <property type="entry name" value="Ribonuclease Inhibitor"/>
    <property type="match status" value="6"/>
</dbReference>
<gene>
    <name evidence="8" type="ORF">IHE44_0002410</name>
    <name evidence="7" type="ORF">IHE44_008562</name>
</gene>
<dbReference type="Proteomes" id="UP000618051">
    <property type="component" value="Unassembled WGS sequence"/>
</dbReference>
<evidence type="ECO:0000256" key="4">
    <source>
        <dbReference type="ARBA" id="ARBA00022840"/>
    </source>
</evidence>
<dbReference type="SUPFAM" id="SSF52540">
    <property type="entry name" value="P-loop containing nucleoside triphosphate hydrolases"/>
    <property type="match status" value="1"/>
</dbReference>
<reference evidence="8" key="3">
    <citation type="submission" date="2022-01" db="EMBL/GenBank/DDBJ databases">
        <authorList>
            <person name="Rubenstein D.R."/>
        </authorList>
    </citation>
    <scope>NUCLEOTIDE SEQUENCE</scope>
    <source>
        <strain evidence="8">SS15</strain>
        <tissue evidence="8">Liver</tissue>
    </source>
</reference>
<dbReference type="InterPro" id="IPR006553">
    <property type="entry name" value="Leu-rich_rpt_Cys-con_subtyp"/>
</dbReference>
<dbReference type="Pfam" id="PF05729">
    <property type="entry name" value="NACHT"/>
    <property type="match status" value="1"/>
</dbReference>
<dbReference type="GO" id="GO:0045944">
    <property type="term" value="P:positive regulation of transcription by RNA polymerase II"/>
    <property type="evidence" value="ECO:0007669"/>
    <property type="project" value="TreeGrafter"/>
</dbReference>
<dbReference type="FunFam" id="3.40.50.300:FF:001028">
    <property type="entry name" value="Class II major histocompatibility complex transactivator"/>
    <property type="match status" value="1"/>
</dbReference>
<keyword evidence="9" id="KW-1185">Reference proteome</keyword>
<dbReference type="InterPro" id="IPR032675">
    <property type="entry name" value="LRR_dom_sf"/>
</dbReference>
<feature type="domain" description="NACHT" evidence="6">
    <location>
        <begin position="257"/>
        <end position="393"/>
    </location>
</feature>
<reference evidence="7" key="1">
    <citation type="submission" date="2020-10" db="EMBL/GenBank/DDBJ databases">
        <title>Feather gene expression reveals the developmental basis of iridescence in African starlings.</title>
        <authorList>
            <person name="Rubenstein D.R."/>
        </authorList>
    </citation>
    <scope>NUCLEOTIDE SEQUENCE</scope>
    <source>
        <strain evidence="7">SS15</strain>
        <tissue evidence="7">Liver</tissue>
    </source>
</reference>
<dbReference type="PROSITE" id="PS51450">
    <property type="entry name" value="LRR"/>
    <property type="match status" value="1"/>
</dbReference>
<dbReference type="EMBL" id="JADDUC020000012">
    <property type="protein sequence ID" value="KAI1235531.1"/>
    <property type="molecule type" value="Genomic_DNA"/>
</dbReference>
<dbReference type="PANTHER" id="PTHR47189">
    <property type="entry name" value="MHC CLASS II TRANSACTIVATOR"/>
    <property type="match status" value="1"/>
</dbReference>
<evidence type="ECO:0000313" key="9">
    <source>
        <dbReference type="Proteomes" id="UP000618051"/>
    </source>
</evidence>
<keyword evidence="2" id="KW-0677">Repeat</keyword>
<proteinExistence type="predicted"/>
<evidence type="ECO:0000259" key="6">
    <source>
        <dbReference type="PROSITE" id="PS50837"/>
    </source>
</evidence>
<dbReference type="Pfam" id="PF18461">
    <property type="entry name" value="Atypical_Card"/>
    <property type="match status" value="1"/>
</dbReference>
<dbReference type="InterPro" id="IPR027417">
    <property type="entry name" value="P-loop_NTPase"/>
</dbReference>
<evidence type="ECO:0000256" key="1">
    <source>
        <dbReference type="ARBA" id="ARBA00022614"/>
    </source>
</evidence>
<dbReference type="InterPro" id="IPR001611">
    <property type="entry name" value="Leu-rich_rpt"/>
</dbReference>
<dbReference type="Pfam" id="PF13516">
    <property type="entry name" value="LRR_6"/>
    <property type="match status" value="7"/>
</dbReference>
<evidence type="ECO:0000256" key="5">
    <source>
        <dbReference type="SAM" id="MobiDB-lite"/>
    </source>
</evidence>
<evidence type="ECO:0000256" key="3">
    <source>
        <dbReference type="ARBA" id="ARBA00022741"/>
    </source>
</evidence>
<dbReference type="SMART" id="SM00367">
    <property type="entry name" value="LRR_CC"/>
    <property type="match status" value="9"/>
</dbReference>
<dbReference type="OrthoDB" id="120976at2759"/>
<evidence type="ECO:0000256" key="2">
    <source>
        <dbReference type="ARBA" id="ARBA00022737"/>
    </source>
</evidence>